<gene>
    <name evidence="1" type="primary">108</name>
    <name evidence="1" type="ORF">SEA_TROGGLEHUMPER_108</name>
</gene>
<name>A0AAF0GK35_9CAUD</name>
<keyword evidence="2" id="KW-1185">Reference proteome</keyword>
<reference evidence="1" key="1">
    <citation type="submission" date="2023-03" db="EMBL/GenBank/DDBJ databases">
        <authorList>
            <person name="Aguilar E."/>
            <person name="Antigua R."/>
            <person name="Antonino C."/>
            <person name="Bisram R."/>
            <person name="Chen J."/>
            <person name="Davilmar B."/>
            <person name="Del R.K."/>
            <person name="Germosen J."/>
            <person name="Hernandez J."/>
            <person name="Kelloggs L."/>
            <person name="Lema C."/>
            <person name="Li J."/>
            <person name="Melendez A."/>
            <person name="Mohammed I."/>
            <person name="Ryan A."/>
            <person name="Singh S."/>
            <person name="Tariq H."/>
            <person name="Golebiewska U.P."/>
            <person name="Russell D.A."/>
            <person name="Jacobs-Sera D."/>
            <person name="Hatfull G.F."/>
        </authorList>
    </citation>
    <scope>NUCLEOTIDE SEQUENCE</scope>
</reference>
<protein>
    <submittedName>
        <fullName evidence="1">Uncharacterized protein</fullName>
    </submittedName>
</protein>
<dbReference type="Proteomes" id="UP001242841">
    <property type="component" value="Segment"/>
</dbReference>
<evidence type="ECO:0000313" key="1">
    <source>
        <dbReference type="EMBL" id="WGH21989.1"/>
    </source>
</evidence>
<accession>A0AAF0GK35</accession>
<organism evidence="1 2">
    <name type="scientific">Rhodococcus phage Trogglehumper</name>
    <dbReference type="NCBI Taxonomy" id="3038381"/>
    <lineage>
        <taxon>Viruses</taxon>
        <taxon>Duplodnaviria</taxon>
        <taxon>Heunggongvirae</taxon>
        <taxon>Uroviricota</taxon>
        <taxon>Caudoviricetes</taxon>
        <taxon>Caudoviricetes incertae sedis</taxon>
        <taxon>Trogglehumpervirus</taxon>
        <taxon>Trogglehumpervirus trogglehumper</taxon>
    </lineage>
</organism>
<dbReference type="EMBL" id="OQ709222">
    <property type="protein sequence ID" value="WGH21989.1"/>
    <property type="molecule type" value="Genomic_DNA"/>
</dbReference>
<sequence length="125" mass="13293">MAISHTEAQELHRLIGSVTEDWKNDYQTGSELDDLERALELAALVVSDTAPVEGTATAYDSIADVLIAAAESGAHVRLILSNGHMPHGFVLAANTGIVELLDAADQDGSEARYYATAHVISAKFD</sequence>
<proteinExistence type="predicted"/>
<evidence type="ECO:0000313" key="2">
    <source>
        <dbReference type="Proteomes" id="UP001242841"/>
    </source>
</evidence>